<feature type="compositionally biased region" description="Low complexity" evidence="1">
    <location>
        <begin position="230"/>
        <end position="245"/>
    </location>
</feature>
<evidence type="ECO:0000313" key="2">
    <source>
        <dbReference type="EMBL" id="EXV02088.1"/>
    </source>
</evidence>
<dbReference type="OrthoDB" id="4864073at2759"/>
<dbReference type="HOGENOM" id="CLU_997775_0_0_1"/>
<dbReference type="Proteomes" id="UP000030151">
    <property type="component" value="Unassembled WGS sequence"/>
</dbReference>
<gene>
    <name evidence="2" type="ORF">X797_004927</name>
</gene>
<accession>A0A0A1UXN1</accession>
<protein>
    <submittedName>
        <fullName evidence="2">GTPase-activator protein for Ras-like GTPase</fullName>
    </submittedName>
</protein>
<evidence type="ECO:0000256" key="1">
    <source>
        <dbReference type="SAM" id="MobiDB-lite"/>
    </source>
</evidence>
<feature type="region of interest" description="Disordered" evidence="1">
    <location>
        <begin position="221"/>
        <end position="246"/>
    </location>
</feature>
<name>A0A0A1UXN1_9HYPO</name>
<dbReference type="EMBL" id="JELW01000006">
    <property type="protein sequence ID" value="EXV02088.1"/>
    <property type="molecule type" value="Genomic_DNA"/>
</dbReference>
<sequence length="291" mass="32599">MAYQPCCKDIDLMGFFKPLKPIEPGVDRLFKVARAWSCIIQSMEDLPKDLRWVLATIYNFANDMLCAKLGEDTMWRMRPWLMYWYDVADALLELLNLSATAPVPDWFLRPGSDTSDEECASEAGAMVTLCRTNSVTSDGNLTVLHHDTSGRKSRWARDNSSGHQLGIRAWINAQPDWGAERQCVHPTPERGVWENRVVRSSPPTQSGGSRRVTFRFNPEAMEFDPHPNLTTSPASVSSRSSSTWSIEPTETLVDYESTSEASRLSATACSYDSLEQILTSLRARTPPPFGG</sequence>
<organism evidence="2 3">
    <name type="scientific">Metarhizium robertsii</name>
    <dbReference type="NCBI Taxonomy" id="568076"/>
    <lineage>
        <taxon>Eukaryota</taxon>
        <taxon>Fungi</taxon>
        <taxon>Dikarya</taxon>
        <taxon>Ascomycota</taxon>
        <taxon>Pezizomycotina</taxon>
        <taxon>Sordariomycetes</taxon>
        <taxon>Hypocreomycetidae</taxon>
        <taxon>Hypocreales</taxon>
        <taxon>Clavicipitaceae</taxon>
        <taxon>Metarhizium</taxon>
    </lineage>
</organism>
<evidence type="ECO:0000313" key="3">
    <source>
        <dbReference type="Proteomes" id="UP000030151"/>
    </source>
</evidence>
<comment type="caution">
    <text evidence="2">The sequence shown here is derived from an EMBL/GenBank/DDBJ whole genome shotgun (WGS) entry which is preliminary data.</text>
</comment>
<dbReference type="eggNOG" id="ENOG502RR3Q">
    <property type="taxonomic scope" value="Eukaryota"/>
</dbReference>
<proteinExistence type="predicted"/>
<dbReference type="AlphaFoldDB" id="A0A0A1UXN1"/>
<reference evidence="2 3" key="1">
    <citation type="submission" date="2014-02" db="EMBL/GenBank/DDBJ databases">
        <title>The genome sequence of the entomopathogenic fungus Metarhizium robertsii ARSEF 2575.</title>
        <authorList>
            <person name="Giuliano Garisto Donzelli B."/>
            <person name="Roe B.A."/>
            <person name="Macmil S.L."/>
            <person name="Krasnoff S.B."/>
            <person name="Gibson D.M."/>
        </authorList>
    </citation>
    <scope>NUCLEOTIDE SEQUENCE [LARGE SCALE GENOMIC DNA]</scope>
    <source>
        <strain evidence="2 3">ARSEF 2575</strain>
    </source>
</reference>